<keyword evidence="2" id="KW-0964">Secreted</keyword>
<dbReference type="GO" id="GO:0005576">
    <property type="term" value="C:extracellular region"/>
    <property type="evidence" value="ECO:0007669"/>
    <property type="project" value="UniProtKB-SubCell"/>
</dbReference>
<comment type="caution">
    <text evidence="7">The sequence shown here is derived from an EMBL/GenBank/DDBJ whole genome shotgun (WGS) entry which is preliminary data.</text>
</comment>
<dbReference type="Pfam" id="PF13330">
    <property type="entry name" value="Mucin2_WxxW"/>
    <property type="match status" value="1"/>
</dbReference>
<evidence type="ECO:0000313" key="8">
    <source>
        <dbReference type="Proteomes" id="UP000562322"/>
    </source>
</evidence>
<feature type="non-terminal residue" evidence="7">
    <location>
        <position position="1"/>
    </location>
</feature>
<name>A0A7L0WWT6_ALELA</name>
<keyword evidence="3" id="KW-0732">Signal</keyword>
<evidence type="ECO:0000256" key="4">
    <source>
        <dbReference type="ARBA" id="ARBA00023180"/>
    </source>
</evidence>
<dbReference type="InterPro" id="IPR039675">
    <property type="entry name" value="CILP1/CILP2"/>
</dbReference>
<dbReference type="InterPro" id="IPR025155">
    <property type="entry name" value="WxxW_domain"/>
</dbReference>
<dbReference type="AlphaFoldDB" id="A0A7L0WWT6"/>
<feature type="domain" description="WxxW" evidence="6">
    <location>
        <begin position="12"/>
        <end position="105"/>
    </location>
</feature>
<accession>A0A7L0WWT6</accession>
<dbReference type="EMBL" id="VXAV01031662">
    <property type="protein sequence ID" value="NXL96133.1"/>
    <property type="molecule type" value="Genomic_DNA"/>
</dbReference>
<feature type="region of interest" description="Disordered" evidence="5">
    <location>
        <begin position="117"/>
        <end position="147"/>
    </location>
</feature>
<feature type="compositionally biased region" description="Polar residues" evidence="5">
    <location>
        <begin position="129"/>
        <end position="147"/>
    </location>
</feature>
<evidence type="ECO:0000256" key="3">
    <source>
        <dbReference type="ARBA" id="ARBA00022729"/>
    </source>
</evidence>
<gene>
    <name evidence="7" type="primary">Muc5ac_3</name>
    <name evidence="7" type="ORF">ALELAT_R14878</name>
</gene>
<comment type="subcellular location">
    <subcellularLocation>
        <location evidence="1">Secreted</location>
    </subcellularLocation>
</comment>
<evidence type="ECO:0000256" key="1">
    <source>
        <dbReference type="ARBA" id="ARBA00004613"/>
    </source>
</evidence>
<keyword evidence="4" id="KW-0325">Glycoprotein</keyword>
<dbReference type="PANTHER" id="PTHR15031">
    <property type="entry name" value="CARTILAGE INTERMEDIATE LAYER PROTEIN CLIP"/>
    <property type="match status" value="1"/>
</dbReference>
<evidence type="ECO:0000256" key="5">
    <source>
        <dbReference type="SAM" id="MobiDB-lite"/>
    </source>
</evidence>
<keyword evidence="8" id="KW-1185">Reference proteome</keyword>
<organism evidence="7 8">
    <name type="scientific">Alectura lathami</name>
    <name type="common">Australian brush turkey</name>
    <dbReference type="NCBI Taxonomy" id="81907"/>
    <lineage>
        <taxon>Eukaryota</taxon>
        <taxon>Metazoa</taxon>
        <taxon>Chordata</taxon>
        <taxon>Craniata</taxon>
        <taxon>Vertebrata</taxon>
        <taxon>Euteleostomi</taxon>
        <taxon>Archelosauria</taxon>
        <taxon>Archosauria</taxon>
        <taxon>Dinosauria</taxon>
        <taxon>Saurischia</taxon>
        <taxon>Theropoda</taxon>
        <taxon>Coelurosauria</taxon>
        <taxon>Aves</taxon>
        <taxon>Neognathae</taxon>
        <taxon>Galloanserae</taxon>
        <taxon>Galliformes</taxon>
        <taxon>Megapodiidae</taxon>
        <taxon>Alectura</taxon>
    </lineage>
</organism>
<feature type="non-terminal residue" evidence="7">
    <location>
        <position position="147"/>
    </location>
</feature>
<evidence type="ECO:0000313" key="7">
    <source>
        <dbReference type="EMBL" id="NXL96133.1"/>
    </source>
</evidence>
<dbReference type="Proteomes" id="UP000562322">
    <property type="component" value="Unassembled WGS sequence"/>
</dbReference>
<protein>
    <submittedName>
        <fullName evidence="7">MUC5A protein</fullName>
    </submittedName>
</protein>
<feature type="compositionally biased region" description="Low complexity" evidence="5">
    <location>
        <begin position="117"/>
        <end position="128"/>
    </location>
</feature>
<dbReference type="OrthoDB" id="10056274at2759"/>
<reference evidence="7 8" key="1">
    <citation type="submission" date="2019-09" db="EMBL/GenBank/DDBJ databases">
        <title>Bird 10,000 Genomes (B10K) Project - Family phase.</title>
        <authorList>
            <person name="Zhang G."/>
        </authorList>
    </citation>
    <scope>NUCLEOTIDE SEQUENCE [LARGE SCALE GENOMIC DNA]</scope>
    <source>
        <strain evidence="7">B10K-DU-001-39</strain>
        <tissue evidence="7">Muscle</tissue>
    </source>
</reference>
<proteinExistence type="predicted"/>
<evidence type="ECO:0000259" key="6">
    <source>
        <dbReference type="Pfam" id="PF13330"/>
    </source>
</evidence>
<evidence type="ECO:0000256" key="2">
    <source>
        <dbReference type="ARBA" id="ARBA00022525"/>
    </source>
</evidence>
<sequence>VDCTVFPEDCIWTDWIDVSYPLYGPENGDDETFENIQNTLPSWNCTKVENISCRAEKFPNIPIEDLGQKVECDVNTGLICRNKDQNIEGPIKIPVCLNYQIKVCCAPQLPPECTTPATTTTQATTSPTVSHSTITSTEITPVVSSTT</sequence>